<accession>A0A0H3CW72</accession>
<name>A0A0H3CW72_AMYMU</name>
<gene>
    <name evidence="1" type="ordered locus">AMED_0362</name>
</gene>
<protein>
    <submittedName>
        <fullName evidence="1">Uncharacterized protein</fullName>
    </submittedName>
</protein>
<dbReference type="Proteomes" id="UP000000328">
    <property type="component" value="Chromosome"/>
</dbReference>
<dbReference type="GO" id="GO:0005524">
    <property type="term" value="F:ATP binding"/>
    <property type="evidence" value="ECO:0007669"/>
    <property type="project" value="InterPro"/>
</dbReference>
<dbReference type="PATRIC" id="fig|749927.5.peg.372"/>
<organism evidence="1 2">
    <name type="scientific">Amycolatopsis mediterranei (strain U-32)</name>
    <dbReference type="NCBI Taxonomy" id="749927"/>
    <lineage>
        <taxon>Bacteria</taxon>
        <taxon>Bacillati</taxon>
        <taxon>Actinomycetota</taxon>
        <taxon>Actinomycetes</taxon>
        <taxon>Pseudonocardiales</taxon>
        <taxon>Pseudonocardiaceae</taxon>
        <taxon>Amycolatopsis</taxon>
    </lineage>
</organism>
<dbReference type="GO" id="GO:0004176">
    <property type="term" value="F:ATP-dependent peptidase activity"/>
    <property type="evidence" value="ECO:0007669"/>
    <property type="project" value="InterPro"/>
</dbReference>
<reference evidence="1 2" key="1">
    <citation type="journal article" date="2010" name="Cell Res.">
        <title>Complete genome sequence of the rifamycin SV-producing Amycolatopsis mediterranei U32 revealed its genetic characteristics in phylogeny and metabolism.</title>
        <authorList>
            <person name="Zhao W."/>
            <person name="Zhong Y."/>
            <person name="Yuan H."/>
            <person name="Wang J."/>
            <person name="Zheng H."/>
            <person name="Wang Y."/>
            <person name="Cen X."/>
            <person name="Xu F."/>
            <person name="Bai J."/>
            <person name="Han X."/>
            <person name="Lu G."/>
            <person name="Zhu Y."/>
            <person name="Shao Z."/>
            <person name="Yan H."/>
            <person name="Li C."/>
            <person name="Peng N."/>
            <person name="Zhang Z."/>
            <person name="Zhang Y."/>
            <person name="Lin W."/>
            <person name="Fan Y."/>
            <person name="Qin Z."/>
            <person name="Hu Y."/>
            <person name="Zhu B."/>
            <person name="Wang S."/>
            <person name="Ding X."/>
            <person name="Zhao G.P."/>
        </authorList>
    </citation>
    <scope>NUCLEOTIDE SEQUENCE [LARGE SCALE GENOMIC DNA]</scope>
    <source>
        <strain evidence="2">U-32</strain>
    </source>
</reference>
<dbReference type="AlphaFoldDB" id="A0A0H3CW72"/>
<dbReference type="GO" id="GO:0006508">
    <property type="term" value="P:proteolysis"/>
    <property type="evidence" value="ECO:0007669"/>
    <property type="project" value="InterPro"/>
</dbReference>
<evidence type="ECO:0000313" key="1">
    <source>
        <dbReference type="EMBL" id="ADJ42184.1"/>
    </source>
</evidence>
<dbReference type="OrthoDB" id="3635014at2"/>
<dbReference type="InterPro" id="IPR037219">
    <property type="entry name" value="Peptidase_M41-like"/>
</dbReference>
<dbReference type="eggNOG" id="ENOG50323F1">
    <property type="taxonomic scope" value="Bacteria"/>
</dbReference>
<dbReference type="KEGG" id="amd:AMED_0362"/>
<dbReference type="SUPFAM" id="SSF140990">
    <property type="entry name" value="FtsH protease domain-like"/>
    <property type="match status" value="1"/>
</dbReference>
<sequence>MGLFTSAGDPDNPAHLAIAAHELGHAWAWSDGGLQILSITFTPRGGHVRTRNPSGHPPQLIAEAVGLWAGFEAEDRWLREHRLGKASRGNSSHDIRAFRSIQRIMHREYRQTLTERSVRASARAAVNRHWAQIQHAAPALVKRGRITL</sequence>
<dbReference type="HOGENOM" id="CLU_1821353_0_0_11"/>
<proteinExistence type="predicted"/>
<dbReference type="GeneID" id="92868162"/>
<dbReference type="GO" id="GO:0004222">
    <property type="term" value="F:metalloendopeptidase activity"/>
    <property type="evidence" value="ECO:0007669"/>
    <property type="project" value="InterPro"/>
</dbReference>
<dbReference type="EMBL" id="CP002000">
    <property type="protein sequence ID" value="ADJ42184.1"/>
    <property type="molecule type" value="Genomic_DNA"/>
</dbReference>
<dbReference type="RefSeq" id="WP_012477109.1">
    <property type="nucleotide sequence ID" value="NC_014318.1"/>
</dbReference>
<evidence type="ECO:0000313" key="2">
    <source>
        <dbReference type="Proteomes" id="UP000000328"/>
    </source>
</evidence>